<name>A0A5A7UB38_CUCMM</name>
<evidence type="ECO:0000313" key="2">
    <source>
        <dbReference type="Proteomes" id="UP000321393"/>
    </source>
</evidence>
<dbReference type="STRING" id="1194695.A0A5A7UB38"/>
<gene>
    <name evidence="1" type="ORF">E6C27_scaffold404G00980</name>
</gene>
<dbReference type="EMBL" id="SSTE01011678">
    <property type="protein sequence ID" value="KAA0050835.1"/>
    <property type="molecule type" value="Genomic_DNA"/>
</dbReference>
<evidence type="ECO:0000313" key="1">
    <source>
        <dbReference type="EMBL" id="KAA0050835.1"/>
    </source>
</evidence>
<dbReference type="OrthoDB" id="1329372at2759"/>
<organism evidence="1 2">
    <name type="scientific">Cucumis melo var. makuwa</name>
    <name type="common">Oriental melon</name>
    <dbReference type="NCBI Taxonomy" id="1194695"/>
    <lineage>
        <taxon>Eukaryota</taxon>
        <taxon>Viridiplantae</taxon>
        <taxon>Streptophyta</taxon>
        <taxon>Embryophyta</taxon>
        <taxon>Tracheophyta</taxon>
        <taxon>Spermatophyta</taxon>
        <taxon>Magnoliopsida</taxon>
        <taxon>eudicotyledons</taxon>
        <taxon>Gunneridae</taxon>
        <taxon>Pentapetalae</taxon>
        <taxon>rosids</taxon>
        <taxon>fabids</taxon>
        <taxon>Cucurbitales</taxon>
        <taxon>Cucurbitaceae</taxon>
        <taxon>Benincaseae</taxon>
        <taxon>Cucumis</taxon>
    </lineage>
</organism>
<comment type="caution">
    <text evidence="1">The sequence shown here is derived from an EMBL/GenBank/DDBJ whole genome shotgun (WGS) entry which is preliminary data.</text>
</comment>
<dbReference type="Proteomes" id="UP000321393">
    <property type="component" value="Unassembled WGS sequence"/>
</dbReference>
<accession>A0A5A7UB38</accession>
<dbReference type="AlphaFoldDB" id="A0A5A7UB38"/>
<reference evidence="1 2" key="1">
    <citation type="submission" date="2019-08" db="EMBL/GenBank/DDBJ databases">
        <title>Draft genome sequences of two oriental melons (Cucumis melo L. var makuwa).</title>
        <authorList>
            <person name="Kwon S.-Y."/>
        </authorList>
    </citation>
    <scope>NUCLEOTIDE SEQUENCE [LARGE SCALE GENOMIC DNA]</scope>
    <source>
        <strain evidence="2">cv. SW 3</strain>
        <tissue evidence="1">Leaf</tissue>
    </source>
</reference>
<proteinExistence type="predicted"/>
<protein>
    <submittedName>
        <fullName evidence="1">Uncharacterized protein</fullName>
    </submittedName>
</protein>
<sequence>MHLMDARALRRKDAFRGERPWEDLVCDPWISDREMVSMLHDPVSCGEPERIGGFQKKKDEALFIDSSRSSLIRFVGSARKWELWVKPLGVDAF</sequence>